<proteinExistence type="predicted"/>
<reference evidence="2" key="1">
    <citation type="journal article" date="2020" name="Stud. Mycol.">
        <title>101 Dothideomycetes genomes: a test case for predicting lifestyles and emergence of pathogens.</title>
        <authorList>
            <person name="Haridas S."/>
            <person name="Albert R."/>
            <person name="Binder M."/>
            <person name="Bloem J."/>
            <person name="Labutti K."/>
            <person name="Salamov A."/>
            <person name="Andreopoulos B."/>
            <person name="Baker S."/>
            <person name="Barry K."/>
            <person name="Bills G."/>
            <person name="Bluhm B."/>
            <person name="Cannon C."/>
            <person name="Castanera R."/>
            <person name="Culley D."/>
            <person name="Daum C."/>
            <person name="Ezra D."/>
            <person name="Gonzalez J."/>
            <person name="Henrissat B."/>
            <person name="Kuo A."/>
            <person name="Liang C."/>
            <person name="Lipzen A."/>
            <person name="Lutzoni F."/>
            <person name="Magnuson J."/>
            <person name="Mondo S."/>
            <person name="Nolan M."/>
            <person name="Ohm R."/>
            <person name="Pangilinan J."/>
            <person name="Park H.-J."/>
            <person name="Ramirez L."/>
            <person name="Alfaro M."/>
            <person name="Sun H."/>
            <person name="Tritt A."/>
            <person name="Yoshinaga Y."/>
            <person name="Zwiers L.-H."/>
            <person name="Turgeon B."/>
            <person name="Goodwin S."/>
            <person name="Spatafora J."/>
            <person name="Crous P."/>
            <person name="Grigoriev I."/>
        </authorList>
    </citation>
    <scope>NUCLEOTIDE SEQUENCE</scope>
    <source>
        <strain evidence="2">CBS 480.64</strain>
    </source>
</reference>
<name>A0A6A7BQ76_9PEZI</name>
<gene>
    <name evidence="2" type="ORF">K470DRAFT_273287</name>
</gene>
<feature type="region of interest" description="Disordered" evidence="1">
    <location>
        <begin position="67"/>
        <end position="90"/>
    </location>
</feature>
<organism evidence="2 3">
    <name type="scientific">Piedraia hortae CBS 480.64</name>
    <dbReference type="NCBI Taxonomy" id="1314780"/>
    <lineage>
        <taxon>Eukaryota</taxon>
        <taxon>Fungi</taxon>
        <taxon>Dikarya</taxon>
        <taxon>Ascomycota</taxon>
        <taxon>Pezizomycotina</taxon>
        <taxon>Dothideomycetes</taxon>
        <taxon>Dothideomycetidae</taxon>
        <taxon>Capnodiales</taxon>
        <taxon>Piedraiaceae</taxon>
        <taxon>Piedraia</taxon>
    </lineage>
</organism>
<evidence type="ECO:0000256" key="1">
    <source>
        <dbReference type="SAM" id="MobiDB-lite"/>
    </source>
</evidence>
<accession>A0A6A7BQ76</accession>
<dbReference type="AlphaFoldDB" id="A0A6A7BQ76"/>
<keyword evidence="3" id="KW-1185">Reference proteome</keyword>
<sequence>MSLGRPRLVPRDDTASSLYDENKQKLFCRLFVDKILRAVRNHVDQSGEKDWAGWPALVDKITRNQMQDKHDEKVKRHKTPSDNNVLLDDPGEPIDLLKVRFSEEERQRRLPNGLCK</sequence>
<evidence type="ECO:0000313" key="2">
    <source>
        <dbReference type="EMBL" id="KAF2857433.1"/>
    </source>
</evidence>
<evidence type="ECO:0000313" key="3">
    <source>
        <dbReference type="Proteomes" id="UP000799421"/>
    </source>
</evidence>
<protein>
    <submittedName>
        <fullName evidence="2">Uncharacterized protein</fullName>
    </submittedName>
</protein>
<dbReference type="EMBL" id="MU006043">
    <property type="protein sequence ID" value="KAF2857433.1"/>
    <property type="molecule type" value="Genomic_DNA"/>
</dbReference>
<dbReference type="Proteomes" id="UP000799421">
    <property type="component" value="Unassembled WGS sequence"/>
</dbReference>